<evidence type="ECO:0008006" key="3">
    <source>
        <dbReference type="Google" id="ProtNLM"/>
    </source>
</evidence>
<protein>
    <recommendedName>
        <fullName evidence="3">Lipoprotein</fullName>
    </recommendedName>
</protein>
<organism evidence="1 2">
    <name type="scientific">Psychroserpens luteus</name>
    <dbReference type="NCBI Taxonomy" id="1434066"/>
    <lineage>
        <taxon>Bacteria</taxon>
        <taxon>Pseudomonadati</taxon>
        <taxon>Bacteroidota</taxon>
        <taxon>Flavobacteriia</taxon>
        <taxon>Flavobacteriales</taxon>
        <taxon>Flavobacteriaceae</taxon>
        <taxon>Psychroserpens</taxon>
    </lineage>
</organism>
<sequence length="164" mass="18109">MKLIICMFIVLISAKECDKNKAQLASQNNTEAIATGSSEKQMQNDSKITYLAVSRGYFLTVVLEGDTIIFSNERDLKSAIAHEIPKEEKESLMNLISKLDAKTLPELEAPSKAHEYDGAAIATLEIADGENSYKTVSFDHGNPPESIKAIVEKMLSIKTMIEKQ</sequence>
<dbReference type="EMBL" id="JBHUOS010000002">
    <property type="protein sequence ID" value="MFD2915188.1"/>
    <property type="molecule type" value="Genomic_DNA"/>
</dbReference>
<name>A0ABW5ZU74_9FLAO</name>
<keyword evidence="2" id="KW-1185">Reference proteome</keyword>
<reference evidence="2" key="1">
    <citation type="journal article" date="2019" name="Int. J. Syst. Evol. Microbiol.">
        <title>The Global Catalogue of Microorganisms (GCM) 10K type strain sequencing project: providing services to taxonomists for standard genome sequencing and annotation.</title>
        <authorList>
            <consortium name="The Broad Institute Genomics Platform"/>
            <consortium name="The Broad Institute Genome Sequencing Center for Infectious Disease"/>
            <person name="Wu L."/>
            <person name="Ma J."/>
        </authorList>
    </citation>
    <scope>NUCLEOTIDE SEQUENCE [LARGE SCALE GENOMIC DNA]</scope>
    <source>
        <strain evidence="2">KCTC 32514</strain>
    </source>
</reference>
<dbReference type="Proteomes" id="UP001597548">
    <property type="component" value="Unassembled WGS sequence"/>
</dbReference>
<proteinExistence type="predicted"/>
<gene>
    <name evidence="1" type="ORF">ACFS29_06025</name>
</gene>
<accession>A0ABW5ZU74</accession>
<evidence type="ECO:0000313" key="1">
    <source>
        <dbReference type="EMBL" id="MFD2915188.1"/>
    </source>
</evidence>
<evidence type="ECO:0000313" key="2">
    <source>
        <dbReference type="Proteomes" id="UP001597548"/>
    </source>
</evidence>
<dbReference type="RefSeq" id="WP_194508670.1">
    <property type="nucleotide sequence ID" value="NZ_JADILU010000005.1"/>
</dbReference>
<comment type="caution">
    <text evidence="1">The sequence shown here is derived from an EMBL/GenBank/DDBJ whole genome shotgun (WGS) entry which is preliminary data.</text>
</comment>